<dbReference type="Proteomes" id="UP000195402">
    <property type="component" value="Unassembled WGS sequence"/>
</dbReference>
<dbReference type="InParanoid" id="A0A200QKS5"/>
<dbReference type="InterPro" id="IPR050317">
    <property type="entry name" value="Plant_Fungal_Acyltransferase"/>
</dbReference>
<accession>A0A200QKS5</accession>
<dbReference type="PANTHER" id="PTHR31642">
    <property type="entry name" value="TRICHOTHECENE 3-O-ACETYLTRANSFERASE"/>
    <property type="match status" value="1"/>
</dbReference>
<name>A0A200QKS5_MACCD</name>
<comment type="similarity">
    <text evidence="1">Belongs to the plant acyltransferase family.</text>
</comment>
<dbReference type="Pfam" id="PF02458">
    <property type="entry name" value="Transferase"/>
    <property type="match status" value="1"/>
</dbReference>
<dbReference type="PANTHER" id="PTHR31642:SF189">
    <property type="entry name" value="ACYLTRANSFERASE GLAUCE"/>
    <property type="match status" value="1"/>
</dbReference>
<organism evidence="2 3">
    <name type="scientific">Macleaya cordata</name>
    <name type="common">Five-seeded plume-poppy</name>
    <name type="synonym">Bocconia cordata</name>
    <dbReference type="NCBI Taxonomy" id="56857"/>
    <lineage>
        <taxon>Eukaryota</taxon>
        <taxon>Viridiplantae</taxon>
        <taxon>Streptophyta</taxon>
        <taxon>Embryophyta</taxon>
        <taxon>Tracheophyta</taxon>
        <taxon>Spermatophyta</taxon>
        <taxon>Magnoliopsida</taxon>
        <taxon>Ranunculales</taxon>
        <taxon>Papaveraceae</taxon>
        <taxon>Papaveroideae</taxon>
        <taxon>Macleaya</taxon>
    </lineage>
</organism>
<dbReference type="InterPro" id="IPR023213">
    <property type="entry name" value="CAT-like_dom_sf"/>
</dbReference>
<dbReference type="AlphaFoldDB" id="A0A200QKS5"/>
<dbReference type="OMA" id="AIDWGEI"/>
<protein>
    <submittedName>
        <fullName evidence="2">Transferase</fullName>
    </submittedName>
</protein>
<sequence length="513" mass="57871">MGSNRDHENSRIPCCSIPQDLKVTLGKLSNVVPIEETEVKSMFLSNIDQLLNFNVETIHFFEANPDFPFDIVVEKLKIAFRKMLVHYDFLAGRLRWVVHQDQDQGQGQGQGRPRLEIYCNSAGAGFAVASSDLSLAELGDLMYPNPAFQQLVVKNSSSTGITPEDLDQQLLCALQVTSFKCGGFALGIFTNHIAFDGITFKMFLENLASLAANKPMVTIPYNNRQILAARYPPRVTFSHPELINIDEITPSIREEGQEEEQYSSTSSSIKNVFEFTLENLDFKIFRLSVEDISNLKKKAAEPNNNNNNNNNNGTKTITSFNVVTTHIWRCKALVGMLTKDDDDDILLLEKQKKKKTNSTILYAVDLRPRLVPPLPVTFTGNAILNAYATASLVKLEEGPFSHLVQMVSQGATRLTDEYARSVIDWGEIHYKGYPNGDVLVSSWWKLGFSEVDYPWGRPKYSCPIVYHRKDIILLFPDNYDIEGVNDGKGVNVLVALPTKEMEEFQKLFYKFLL</sequence>
<reference evidence="2 3" key="1">
    <citation type="journal article" date="2017" name="Mol. Plant">
        <title>The Genome of Medicinal Plant Macleaya cordata Provides New Insights into Benzylisoquinoline Alkaloids Metabolism.</title>
        <authorList>
            <person name="Liu X."/>
            <person name="Liu Y."/>
            <person name="Huang P."/>
            <person name="Ma Y."/>
            <person name="Qing Z."/>
            <person name="Tang Q."/>
            <person name="Cao H."/>
            <person name="Cheng P."/>
            <person name="Zheng Y."/>
            <person name="Yuan Z."/>
            <person name="Zhou Y."/>
            <person name="Liu J."/>
            <person name="Tang Z."/>
            <person name="Zhuo Y."/>
            <person name="Zhang Y."/>
            <person name="Yu L."/>
            <person name="Huang J."/>
            <person name="Yang P."/>
            <person name="Peng Q."/>
            <person name="Zhang J."/>
            <person name="Jiang W."/>
            <person name="Zhang Z."/>
            <person name="Lin K."/>
            <person name="Ro D.K."/>
            <person name="Chen X."/>
            <person name="Xiong X."/>
            <person name="Shang Y."/>
            <person name="Huang S."/>
            <person name="Zeng J."/>
        </authorList>
    </citation>
    <scope>NUCLEOTIDE SEQUENCE [LARGE SCALE GENOMIC DNA]</scope>
    <source>
        <strain evidence="3">cv. BLH2017</strain>
        <tissue evidence="2">Root</tissue>
    </source>
</reference>
<dbReference type="STRING" id="56857.A0A200QKS5"/>
<evidence type="ECO:0000313" key="2">
    <source>
        <dbReference type="EMBL" id="OVA11066.1"/>
    </source>
</evidence>
<proteinExistence type="inferred from homology"/>
<keyword evidence="2" id="KW-0808">Transferase</keyword>
<dbReference type="GO" id="GO:0016747">
    <property type="term" value="F:acyltransferase activity, transferring groups other than amino-acyl groups"/>
    <property type="evidence" value="ECO:0007669"/>
    <property type="project" value="TreeGrafter"/>
</dbReference>
<comment type="caution">
    <text evidence="2">The sequence shown here is derived from an EMBL/GenBank/DDBJ whole genome shotgun (WGS) entry which is preliminary data.</text>
</comment>
<keyword evidence="3" id="KW-1185">Reference proteome</keyword>
<evidence type="ECO:0000313" key="3">
    <source>
        <dbReference type="Proteomes" id="UP000195402"/>
    </source>
</evidence>
<gene>
    <name evidence="2" type="ORF">BVC80_1741g46</name>
</gene>
<dbReference type="OrthoDB" id="671439at2759"/>
<dbReference type="Gene3D" id="3.30.559.10">
    <property type="entry name" value="Chloramphenicol acetyltransferase-like domain"/>
    <property type="match status" value="2"/>
</dbReference>
<dbReference type="FunCoup" id="A0A200QKS5">
    <property type="interactions" value="54"/>
</dbReference>
<dbReference type="EMBL" id="MVGT01001732">
    <property type="protein sequence ID" value="OVA11066.1"/>
    <property type="molecule type" value="Genomic_DNA"/>
</dbReference>
<evidence type="ECO:0000256" key="1">
    <source>
        <dbReference type="ARBA" id="ARBA00009861"/>
    </source>
</evidence>